<gene>
    <name evidence="1" type="ORF">N7493_003125</name>
</gene>
<protein>
    <recommendedName>
        <fullName evidence="3">S-adenosyl-L-methionine-dependent methyltransferase</fullName>
    </recommendedName>
</protein>
<dbReference type="PANTHER" id="PTHR43591:SF96">
    <property type="entry name" value="PUTATIVE-RELATED"/>
    <property type="match status" value="1"/>
</dbReference>
<proteinExistence type="predicted"/>
<comment type="caution">
    <text evidence="1">The sequence shown here is derived from an EMBL/GenBank/DDBJ whole genome shotgun (WGS) entry which is preliminary data.</text>
</comment>
<accession>A0AAD6HU46</accession>
<dbReference type="EMBL" id="JAQJAN010000003">
    <property type="protein sequence ID" value="KAJ5734339.1"/>
    <property type="molecule type" value="Genomic_DNA"/>
</dbReference>
<dbReference type="AlphaFoldDB" id="A0AAD6HU46"/>
<reference evidence="1" key="1">
    <citation type="journal article" date="2023" name="IMA Fungus">
        <title>Comparative genomic study of the Penicillium genus elucidates a diverse pangenome and 15 lateral gene transfer events.</title>
        <authorList>
            <person name="Petersen C."/>
            <person name="Sorensen T."/>
            <person name="Nielsen M.R."/>
            <person name="Sondergaard T.E."/>
            <person name="Sorensen J.L."/>
            <person name="Fitzpatrick D.A."/>
            <person name="Frisvad J.C."/>
            <person name="Nielsen K.L."/>
        </authorList>
    </citation>
    <scope>NUCLEOTIDE SEQUENCE</scope>
    <source>
        <strain evidence="1">IBT 17514</strain>
    </source>
</reference>
<name>A0AAD6HU46_9EURO</name>
<evidence type="ECO:0000313" key="1">
    <source>
        <dbReference type="EMBL" id="KAJ5734339.1"/>
    </source>
</evidence>
<keyword evidence="2" id="KW-1185">Reference proteome</keyword>
<dbReference type="InterPro" id="IPR029063">
    <property type="entry name" value="SAM-dependent_MTases_sf"/>
</dbReference>
<dbReference type="Pfam" id="PF13489">
    <property type="entry name" value="Methyltransf_23"/>
    <property type="match status" value="1"/>
</dbReference>
<dbReference type="Proteomes" id="UP001215712">
    <property type="component" value="Unassembled WGS sequence"/>
</dbReference>
<dbReference type="SUPFAM" id="SSF53335">
    <property type="entry name" value="S-adenosyl-L-methionine-dependent methyltransferases"/>
    <property type="match status" value="1"/>
</dbReference>
<dbReference type="PANTHER" id="PTHR43591">
    <property type="entry name" value="METHYLTRANSFERASE"/>
    <property type="match status" value="1"/>
</dbReference>
<sequence length="276" mass="31112">MAAPSSTYLLRRDQVEGIRLGSQYLLWQLHLKHLLHPEIPIKDGMTIADIGAGTGIWALEVANQLPSSSVTAFDIAETHFPRPEFRPSNAKFSLLNSLQAVPSELIGQFDVVHLRMWAFAVRNDDPSPLIQNAAKMLKPGGYLQWEDARFESSIVKGDPATLFRQMMSQMGNAAKIKFQWLEELDQRVNRADANLEVVDFQKKLWLPHHIPLCMDTFLIALENSGAILDKLKQVEPSVPSTKEWMDALVTLQEDICKPEGSQLYWPPVTLLARKST</sequence>
<reference evidence="1" key="2">
    <citation type="submission" date="2023-01" db="EMBL/GenBank/DDBJ databases">
        <authorList>
            <person name="Petersen C."/>
        </authorList>
    </citation>
    <scope>NUCLEOTIDE SEQUENCE</scope>
    <source>
        <strain evidence="1">IBT 17514</strain>
    </source>
</reference>
<organism evidence="1 2">
    <name type="scientific">Penicillium malachiteum</name>
    <dbReference type="NCBI Taxonomy" id="1324776"/>
    <lineage>
        <taxon>Eukaryota</taxon>
        <taxon>Fungi</taxon>
        <taxon>Dikarya</taxon>
        <taxon>Ascomycota</taxon>
        <taxon>Pezizomycotina</taxon>
        <taxon>Eurotiomycetes</taxon>
        <taxon>Eurotiomycetidae</taxon>
        <taxon>Eurotiales</taxon>
        <taxon>Aspergillaceae</taxon>
        <taxon>Penicillium</taxon>
    </lineage>
</organism>
<dbReference type="CDD" id="cd02440">
    <property type="entry name" value="AdoMet_MTases"/>
    <property type="match status" value="1"/>
</dbReference>
<dbReference type="Gene3D" id="3.40.50.150">
    <property type="entry name" value="Vaccinia Virus protein VP39"/>
    <property type="match status" value="1"/>
</dbReference>
<evidence type="ECO:0000313" key="2">
    <source>
        <dbReference type="Proteomes" id="UP001215712"/>
    </source>
</evidence>
<evidence type="ECO:0008006" key="3">
    <source>
        <dbReference type="Google" id="ProtNLM"/>
    </source>
</evidence>